<evidence type="ECO:0000313" key="1">
    <source>
        <dbReference type="EMBL" id="SEC83098.1"/>
    </source>
</evidence>
<dbReference type="Proteomes" id="UP000182241">
    <property type="component" value="Unassembled WGS sequence"/>
</dbReference>
<dbReference type="EMBL" id="FNSA01000003">
    <property type="protein sequence ID" value="SEC83098.1"/>
    <property type="molecule type" value="Genomic_DNA"/>
</dbReference>
<organism evidence="1 2">
    <name type="scientific">Tsukamurella tyrosinosolvens</name>
    <dbReference type="NCBI Taxonomy" id="57704"/>
    <lineage>
        <taxon>Bacteria</taxon>
        <taxon>Bacillati</taxon>
        <taxon>Actinomycetota</taxon>
        <taxon>Actinomycetes</taxon>
        <taxon>Mycobacteriales</taxon>
        <taxon>Tsukamurellaceae</taxon>
        <taxon>Tsukamurella</taxon>
    </lineage>
</organism>
<gene>
    <name evidence="1" type="ORF">SAMN04489793_3299</name>
</gene>
<dbReference type="AlphaFoldDB" id="A0A1H4VR97"/>
<accession>A0A1H4VR97</accession>
<keyword evidence="2" id="KW-1185">Reference proteome</keyword>
<sequence>MMADLVPELICRRCWRPVGRDGAGFACYADGECAPPDVFGPGACENCGCYCEENP</sequence>
<dbReference type="STRING" id="57704.SAMN04489793_3299"/>
<proteinExistence type="predicted"/>
<protein>
    <submittedName>
        <fullName evidence="1">Uncharacterized protein</fullName>
    </submittedName>
</protein>
<evidence type="ECO:0000313" key="2">
    <source>
        <dbReference type="Proteomes" id="UP000182241"/>
    </source>
</evidence>
<name>A0A1H4VR97_TSUTY</name>
<reference evidence="2" key="1">
    <citation type="submission" date="2016-10" db="EMBL/GenBank/DDBJ databases">
        <authorList>
            <person name="Varghese N."/>
            <person name="Submissions S."/>
        </authorList>
    </citation>
    <scope>NUCLEOTIDE SEQUENCE [LARGE SCALE GENOMIC DNA]</scope>
    <source>
        <strain evidence="2">DSM 44234</strain>
    </source>
</reference>